<evidence type="ECO:0000313" key="4">
    <source>
        <dbReference type="Proteomes" id="UP000247973"/>
    </source>
</evidence>
<comment type="caution">
    <text evidence="3">The sequence shown here is derived from an EMBL/GenBank/DDBJ whole genome shotgun (WGS) entry which is preliminary data.</text>
</comment>
<name>A0A2V3PRS4_9BACT</name>
<gene>
    <name evidence="3" type="ORF">CLV62_103149</name>
</gene>
<accession>A0A2V3PRS4</accession>
<dbReference type="Proteomes" id="UP000247973">
    <property type="component" value="Unassembled WGS sequence"/>
</dbReference>
<evidence type="ECO:0000313" key="3">
    <source>
        <dbReference type="EMBL" id="PXV67476.1"/>
    </source>
</evidence>
<keyword evidence="1" id="KW-1133">Transmembrane helix</keyword>
<dbReference type="EMBL" id="QICL01000003">
    <property type="protein sequence ID" value="PXV67476.1"/>
    <property type="molecule type" value="Genomic_DNA"/>
</dbReference>
<dbReference type="InterPro" id="IPR007349">
    <property type="entry name" value="DUF418"/>
</dbReference>
<dbReference type="RefSeq" id="WP_110309627.1">
    <property type="nucleotide sequence ID" value="NZ_QICL01000003.1"/>
</dbReference>
<proteinExistence type="predicted"/>
<dbReference type="AlphaFoldDB" id="A0A2V3PRS4"/>
<organism evidence="3 4">
    <name type="scientific">Dysgonomonas alginatilytica</name>
    <dbReference type="NCBI Taxonomy" id="1605892"/>
    <lineage>
        <taxon>Bacteria</taxon>
        <taxon>Pseudomonadati</taxon>
        <taxon>Bacteroidota</taxon>
        <taxon>Bacteroidia</taxon>
        <taxon>Bacteroidales</taxon>
        <taxon>Dysgonomonadaceae</taxon>
        <taxon>Dysgonomonas</taxon>
    </lineage>
</organism>
<keyword evidence="1" id="KW-0472">Membrane</keyword>
<feature type="transmembrane region" description="Helical" evidence="1">
    <location>
        <begin position="283"/>
        <end position="305"/>
    </location>
</feature>
<dbReference type="InterPro" id="IPR052529">
    <property type="entry name" value="Bact_Transport_Assoc"/>
</dbReference>
<keyword evidence="4" id="KW-1185">Reference proteome</keyword>
<dbReference type="OrthoDB" id="9807744at2"/>
<feature type="domain" description="DUF418" evidence="2">
    <location>
        <begin position="233"/>
        <end position="392"/>
    </location>
</feature>
<evidence type="ECO:0000256" key="1">
    <source>
        <dbReference type="SAM" id="Phobius"/>
    </source>
</evidence>
<feature type="transmembrane region" description="Helical" evidence="1">
    <location>
        <begin position="60"/>
        <end position="83"/>
    </location>
</feature>
<feature type="transmembrane region" description="Helical" evidence="1">
    <location>
        <begin position="244"/>
        <end position="263"/>
    </location>
</feature>
<feature type="transmembrane region" description="Helical" evidence="1">
    <location>
        <begin position="209"/>
        <end position="232"/>
    </location>
</feature>
<feature type="transmembrane region" description="Helical" evidence="1">
    <location>
        <begin position="352"/>
        <end position="370"/>
    </location>
</feature>
<reference evidence="3 4" key="1">
    <citation type="submission" date="2018-03" db="EMBL/GenBank/DDBJ databases">
        <title>Genomic Encyclopedia of Archaeal and Bacterial Type Strains, Phase II (KMG-II): from individual species to whole genera.</title>
        <authorList>
            <person name="Goeker M."/>
        </authorList>
    </citation>
    <scope>NUCLEOTIDE SEQUENCE [LARGE SCALE GENOMIC DNA]</scope>
    <source>
        <strain evidence="3 4">DSM 100214</strain>
    </source>
</reference>
<feature type="transmembrane region" description="Helical" evidence="1">
    <location>
        <begin position="95"/>
        <end position="112"/>
    </location>
</feature>
<keyword evidence="1" id="KW-0812">Transmembrane</keyword>
<protein>
    <recommendedName>
        <fullName evidence="2">DUF418 domain-containing protein</fullName>
    </recommendedName>
</protein>
<feature type="transmembrane region" description="Helical" evidence="1">
    <location>
        <begin position="21"/>
        <end position="40"/>
    </location>
</feature>
<feature type="transmembrane region" description="Helical" evidence="1">
    <location>
        <begin position="118"/>
        <end position="136"/>
    </location>
</feature>
<dbReference type="Pfam" id="PF04235">
    <property type="entry name" value="DUF418"/>
    <property type="match status" value="1"/>
</dbReference>
<dbReference type="PANTHER" id="PTHR30590:SF2">
    <property type="entry name" value="INNER MEMBRANE PROTEIN"/>
    <property type="match status" value="1"/>
</dbReference>
<dbReference type="PANTHER" id="PTHR30590">
    <property type="entry name" value="INNER MEMBRANE PROTEIN"/>
    <property type="match status" value="1"/>
</dbReference>
<sequence>MQQELAGKTPRIEMVDALRGFAVIAIVLIHSVEHFIYPVYPDPITQPEWLNILDKGVFSVIFSLIAGKGYAIFSILFGFTFAIQFRNQQNKGNDFGVRFLWRLLLLAGFATLNAMFFPGGDVLLLYAIVGVILFVVRKWNDKAIFIVTILLLLQPMQWFYYISGLVNPEFTLPEQINGALYAQIIEINKSGEFLPFIWANITTGQLASFLWAVEGGRFLQTAGLFLLGLLISRRQLFNSTPENIKFWTKTLIVCAILFAPMYQLKVELLDTNSDLFIKNTVGVIFDMWQKLLFTFVLIASFIILYQKEAFQKKISWFRVYGKMSLTNYISQSFIGALIFFPIGLNLSPYCGFTNSLIVGCIIVALQLQFCKWWQKSHKQGPLEKIWHKLTWIGQK</sequence>
<feature type="transmembrane region" description="Helical" evidence="1">
    <location>
        <begin position="143"/>
        <end position="162"/>
    </location>
</feature>
<evidence type="ECO:0000259" key="2">
    <source>
        <dbReference type="Pfam" id="PF04235"/>
    </source>
</evidence>
<feature type="transmembrane region" description="Helical" evidence="1">
    <location>
        <begin position="325"/>
        <end position="346"/>
    </location>
</feature>